<dbReference type="GO" id="GO:0005829">
    <property type="term" value="C:cytosol"/>
    <property type="evidence" value="ECO:0007669"/>
    <property type="project" value="TreeGrafter"/>
</dbReference>
<dbReference type="SMART" id="SM00448">
    <property type="entry name" value="REC"/>
    <property type="match status" value="1"/>
</dbReference>
<dbReference type="GO" id="GO:0000976">
    <property type="term" value="F:transcription cis-regulatory region binding"/>
    <property type="evidence" value="ECO:0007669"/>
    <property type="project" value="TreeGrafter"/>
</dbReference>
<dbReference type="InterPro" id="IPR001867">
    <property type="entry name" value="OmpR/PhoB-type_DNA-bd"/>
</dbReference>
<dbReference type="GO" id="GO:0006355">
    <property type="term" value="P:regulation of DNA-templated transcription"/>
    <property type="evidence" value="ECO:0007669"/>
    <property type="project" value="InterPro"/>
</dbReference>
<evidence type="ECO:0000259" key="8">
    <source>
        <dbReference type="PROSITE" id="PS50110"/>
    </source>
</evidence>
<dbReference type="PANTHER" id="PTHR48111">
    <property type="entry name" value="REGULATOR OF RPOS"/>
    <property type="match status" value="1"/>
</dbReference>
<dbReference type="InterPro" id="IPR039420">
    <property type="entry name" value="WalR-like"/>
</dbReference>
<dbReference type="GO" id="GO:0000156">
    <property type="term" value="F:phosphorelay response regulator activity"/>
    <property type="evidence" value="ECO:0007669"/>
    <property type="project" value="TreeGrafter"/>
</dbReference>
<proteinExistence type="predicted"/>
<dbReference type="CDD" id="cd00383">
    <property type="entry name" value="trans_reg_C"/>
    <property type="match status" value="1"/>
</dbReference>
<keyword evidence="1 6" id="KW-0597">Phosphoprotein</keyword>
<dbReference type="EMBL" id="FQXI01000003">
    <property type="protein sequence ID" value="SHH15115.1"/>
    <property type="molecule type" value="Genomic_DNA"/>
</dbReference>
<feature type="domain" description="OmpR/PhoB-type" evidence="9">
    <location>
        <begin position="126"/>
        <end position="222"/>
    </location>
</feature>
<evidence type="ECO:0000313" key="10">
    <source>
        <dbReference type="EMBL" id="SHH15115.1"/>
    </source>
</evidence>
<dbReference type="AlphaFoldDB" id="A0A1M5QLV8"/>
<dbReference type="Pfam" id="PF00486">
    <property type="entry name" value="Trans_reg_C"/>
    <property type="match status" value="1"/>
</dbReference>
<feature type="domain" description="Response regulatory" evidence="8">
    <location>
        <begin position="2"/>
        <end position="118"/>
    </location>
</feature>
<dbReference type="InterPro" id="IPR016032">
    <property type="entry name" value="Sig_transdc_resp-reg_C-effctor"/>
</dbReference>
<dbReference type="InterPro" id="IPR036388">
    <property type="entry name" value="WH-like_DNA-bd_sf"/>
</dbReference>
<dbReference type="InterPro" id="IPR011006">
    <property type="entry name" value="CheY-like_superfamily"/>
</dbReference>
<keyword evidence="4 7" id="KW-0238">DNA-binding</keyword>
<evidence type="ECO:0000256" key="5">
    <source>
        <dbReference type="ARBA" id="ARBA00023163"/>
    </source>
</evidence>
<evidence type="ECO:0000256" key="3">
    <source>
        <dbReference type="ARBA" id="ARBA00023015"/>
    </source>
</evidence>
<dbReference type="Proteomes" id="UP000184032">
    <property type="component" value="Unassembled WGS sequence"/>
</dbReference>
<feature type="modified residue" description="4-aspartylphosphate" evidence="6">
    <location>
        <position position="51"/>
    </location>
</feature>
<dbReference type="RefSeq" id="WP_073183739.1">
    <property type="nucleotide sequence ID" value="NZ_FQXI01000003.1"/>
</dbReference>
<dbReference type="SUPFAM" id="SSF52172">
    <property type="entry name" value="CheY-like"/>
    <property type="match status" value="1"/>
</dbReference>
<dbReference type="PANTHER" id="PTHR48111:SF73">
    <property type="entry name" value="ALKALINE PHOSPHATASE SYNTHESIS TRANSCRIPTIONAL REGULATORY PROTEIN PHOP"/>
    <property type="match status" value="1"/>
</dbReference>
<keyword evidence="3" id="KW-0805">Transcription regulation</keyword>
<dbReference type="Pfam" id="PF00072">
    <property type="entry name" value="Response_reg"/>
    <property type="match status" value="1"/>
</dbReference>
<dbReference type="FunFam" id="1.10.10.10:FF:000018">
    <property type="entry name" value="DNA-binding response regulator ResD"/>
    <property type="match status" value="1"/>
</dbReference>
<dbReference type="SMART" id="SM00862">
    <property type="entry name" value="Trans_reg_C"/>
    <property type="match status" value="1"/>
</dbReference>
<dbReference type="PROSITE" id="PS51755">
    <property type="entry name" value="OMPR_PHOB"/>
    <property type="match status" value="1"/>
</dbReference>
<sequence>MLVYIVEDDYSIQKLVEYALHSKGYEVLGFENGRDFFGKLEEQIPDIIVLDIMLPDMDGISILKKIKESAKTDSIPVMMLTAKDTEYDVVNSLDLGADDYMKKPFSVLEFLSRVNALLRRNTKGKAELLEFEGITLDALERTVTVDDEKVELTFKEFELLKYMMSNIDIVLSREKLLNFVWGYSYEGETRTVDMHIKLLREKLGEKRKLIHTVRGMGYKLSARGTYEQENI</sequence>
<evidence type="ECO:0000313" key="11">
    <source>
        <dbReference type="Proteomes" id="UP000184032"/>
    </source>
</evidence>
<reference evidence="10 11" key="1">
    <citation type="submission" date="2016-11" db="EMBL/GenBank/DDBJ databases">
        <authorList>
            <person name="Jaros S."/>
            <person name="Januszkiewicz K."/>
            <person name="Wedrychowicz H."/>
        </authorList>
    </citation>
    <scope>NUCLEOTIDE SEQUENCE [LARGE SCALE GENOMIC DNA]</scope>
    <source>
        <strain evidence="10 11">DSM 21120</strain>
    </source>
</reference>
<evidence type="ECO:0000256" key="7">
    <source>
        <dbReference type="PROSITE-ProRule" id="PRU01091"/>
    </source>
</evidence>
<dbReference type="GO" id="GO:0032993">
    <property type="term" value="C:protein-DNA complex"/>
    <property type="evidence" value="ECO:0007669"/>
    <property type="project" value="TreeGrafter"/>
</dbReference>
<keyword evidence="5" id="KW-0804">Transcription</keyword>
<evidence type="ECO:0000256" key="2">
    <source>
        <dbReference type="ARBA" id="ARBA00023012"/>
    </source>
</evidence>
<evidence type="ECO:0000256" key="4">
    <source>
        <dbReference type="ARBA" id="ARBA00023125"/>
    </source>
</evidence>
<accession>A0A1M5QLV8</accession>
<dbReference type="PROSITE" id="PS50110">
    <property type="entry name" value="RESPONSE_REGULATORY"/>
    <property type="match status" value="1"/>
</dbReference>
<name>A0A1M5QLV8_9FIRM</name>
<keyword evidence="11" id="KW-1185">Reference proteome</keyword>
<evidence type="ECO:0000259" key="9">
    <source>
        <dbReference type="PROSITE" id="PS51755"/>
    </source>
</evidence>
<dbReference type="STRING" id="1120995.SAMN02745245_00659"/>
<dbReference type="Gene3D" id="3.40.50.2300">
    <property type="match status" value="1"/>
</dbReference>
<dbReference type="InterPro" id="IPR001789">
    <property type="entry name" value="Sig_transdc_resp-reg_receiver"/>
</dbReference>
<keyword evidence="2" id="KW-0902">Two-component regulatory system</keyword>
<protein>
    <submittedName>
        <fullName evidence="10">Two-component system, OmpR family, alkaline phosphatase synthesis response regulator PhoP</fullName>
    </submittedName>
</protein>
<feature type="DNA-binding region" description="OmpR/PhoB-type" evidence="7">
    <location>
        <begin position="126"/>
        <end position="222"/>
    </location>
</feature>
<dbReference type="SUPFAM" id="SSF46894">
    <property type="entry name" value="C-terminal effector domain of the bipartite response regulators"/>
    <property type="match status" value="1"/>
</dbReference>
<dbReference type="Gene3D" id="1.10.10.10">
    <property type="entry name" value="Winged helix-like DNA-binding domain superfamily/Winged helix DNA-binding domain"/>
    <property type="match status" value="1"/>
</dbReference>
<evidence type="ECO:0000256" key="1">
    <source>
        <dbReference type="ARBA" id="ARBA00022553"/>
    </source>
</evidence>
<gene>
    <name evidence="10" type="ORF">SAMN02745245_00659</name>
</gene>
<organism evidence="10 11">
    <name type="scientific">Anaerosphaera aminiphila DSM 21120</name>
    <dbReference type="NCBI Taxonomy" id="1120995"/>
    <lineage>
        <taxon>Bacteria</taxon>
        <taxon>Bacillati</taxon>
        <taxon>Bacillota</taxon>
        <taxon>Tissierellia</taxon>
        <taxon>Tissierellales</taxon>
        <taxon>Peptoniphilaceae</taxon>
        <taxon>Anaerosphaera</taxon>
    </lineage>
</organism>
<evidence type="ECO:0000256" key="6">
    <source>
        <dbReference type="PROSITE-ProRule" id="PRU00169"/>
    </source>
</evidence>
<dbReference type="OrthoDB" id="9802426at2"/>